<evidence type="ECO:0000256" key="15">
    <source>
        <dbReference type="RuleBase" id="RU003357"/>
    </source>
</evidence>
<dbReference type="Pfam" id="PF07660">
    <property type="entry name" value="STN"/>
    <property type="match status" value="1"/>
</dbReference>
<evidence type="ECO:0000256" key="16">
    <source>
        <dbReference type="SAM" id="SignalP"/>
    </source>
</evidence>
<comment type="similarity">
    <text evidence="2 14 15">Belongs to the TonB-dependent receptor family.</text>
</comment>
<evidence type="ECO:0000256" key="5">
    <source>
        <dbReference type="ARBA" id="ARBA00022496"/>
    </source>
</evidence>
<evidence type="ECO:0000256" key="7">
    <source>
        <dbReference type="ARBA" id="ARBA00022729"/>
    </source>
</evidence>
<keyword evidence="9" id="KW-0406">Ion transport</keyword>
<evidence type="ECO:0000256" key="4">
    <source>
        <dbReference type="ARBA" id="ARBA00022452"/>
    </source>
</evidence>
<dbReference type="Pfam" id="PF07715">
    <property type="entry name" value="Plug"/>
    <property type="match status" value="1"/>
</dbReference>
<dbReference type="Gene3D" id="2.40.170.20">
    <property type="entry name" value="TonB-dependent receptor, beta-barrel domain"/>
    <property type="match status" value="1"/>
</dbReference>
<keyword evidence="13 14" id="KW-0998">Cell outer membrane</keyword>
<keyword evidence="7 16" id="KW-0732">Signal</keyword>
<feature type="chain" id="PRO_5046130962" evidence="16">
    <location>
        <begin position="31"/>
        <end position="782"/>
    </location>
</feature>
<dbReference type="Pfam" id="PF00593">
    <property type="entry name" value="TonB_dep_Rec_b-barrel"/>
    <property type="match status" value="1"/>
</dbReference>
<keyword evidence="12 18" id="KW-0675">Receptor</keyword>
<dbReference type="InterPro" id="IPR037066">
    <property type="entry name" value="Plug_dom_sf"/>
</dbReference>
<keyword evidence="8" id="KW-0408">Iron</keyword>
<dbReference type="RefSeq" id="WP_222159593.1">
    <property type="nucleotide sequence ID" value="NZ_CP081864.1"/>
</dbReference>
<evidence type="ECO:0000256" key="1">
    <source>
        <dbReference type="ARBA" id="ARBA00004571"/>
    </source>
</evidence>
<evidence type="ECO:0000256" key="8">
    <source>
        <dbReference type="ARBA" id="ARBA00023004"/>
    </source>
</evidence>
<evidence type="ECO:0000256" key="13">
    <source>
        <dbReference type="ARBA" id="ARBA00023237"/>
    </source>
</evidence>
<evidence type="ECO:0000256" key="10">
    <source>
        <dbReference type="ARBA" id="ARBA00023077"/>
    </source>
</evidence>
<reference evidence="18 19" key="1">
    <citation type="submission" date="2021-08" db="EMBL/GenBank/DDBJ databases">
        <title>Culture and genomic analysis of Symbiopectobacterium purcellii sp. nov. gen. nov., isolated from the leafhopper Empoasca decipiens.</title>
        <authorList>
            <person name="Nadal-Jimenez P."/>
            <person name="Siozios S."/>
            <person name="Halliday N."/>
            <person name="Camara M."/>
            <person name="Hurst G.D.D."/>
        </authorList>
    </citation>
    <scope>NUCLEOTIDE SEQUENCE [LARGE SCALE GENOMIC DNA]</scope>
    <source>
        <strain evidence="18 19">SyEd1</strain>
    </source>
</reference>
<evidence type="ECO:0000256" key="2">
    <source>
        <dbReference type="ARBA" id="ARBA00009810"/>
    </source>
</evidence>
<sequence length="782" mass="86403">MKSWRTGPVTLALRAALWGMALGGAASVTAVSAAAQEFHVTAGSLAQALNQLAQQSGVLLSYDPALTVGKQSSGLQGRYEVEQGFAQLLANSGLRAERHADGSVSIVAQPVAPATAAAPVRNDQIVVTAPPNTALKLDVPVSETPRAMSVVTQQQMEERGAKKVDQALRYSPGVLASYYGPDNKTEWLSIRGFKDQSRFQNGLAAINERGFFVQQFDAFGVDRIEVLKGPASVLYGQNPPGGLVNVITKRPTRLPQGQISLDYGSNDYRQLGIDSAGPLNDDGTVLYRVVGLARGTSGEMDHAKSDRLYLAPSMTFLMGEDTELTVLASYMDTDSDVTSGFKMPAGTLHHTPFGKVGYRTSLGEPGLDRNNTRQFTLGYEFTHRINDTWTFHQNTNYNYLNMDLRTAYAMGDVVDGRVDRGMTYRDGFAQNWATDNRMVGEWQWGDVENTLLLGVDYRRANSQSRDGDFYGIGTINMFNPVYGNAVLPLDQLYDYRTGRNQMGYYIQNQFRYDDRWIALIGGRYDKAKSRDQNLTSGTDSRKDDDKFTKTAGLMYLFDNGMSPYISYSESFMPLAGDDGKGNPYKPTMGKQTEVGMKYTPHGFNGYATVALYNLVQDNVSTTDREHPGTSTQTGQVRSRGIELEMSGEVARGLTVLANYNYGKVEISKSGEDAEIGKRFPEQPLQQASGWVNYAFQGTLSGLSVGTGVRYVGSSYGDKTENPNLKVPAYTLWDAMIAYDFTKDWRLQVNATNLSNREYVSVCDYWCYYGEGRVFNANLSYRW</sequence>
<evidence type="ECO:0000313" key="18">
    <source>
        <dbReference type="EMBL" id="QZN96566.1"/>
    </source>
</evidence>
<dbReference type="PANTHER" id="PTHR32552:SF68">
    <property type="entry name" value="FERRICHROME OUTER MEMBRANE TRANSPORTER_PHAGE RECEPTOR"/>
    <property type="match status" value="1"/>
</dbReference>
<dbReference type="Proteomes" id="UP000825886">
    <property type="component" value="Chromosome"/>
</dbReference>
<dbReference type="NCBIfam" id="TIGR01783">
    <property type="entry name" value="TonB-siderophor"/>
    <property type="match status" value="1"/>
</dbReference>
<dbReference type="CDD" id="cd01347">
    <property type="entry name" value="ligand_gated_channel"/>
    <property type="match status" value="1"/>
</dbReference>
<keyword evidence="4 14" id="KW-1134">Transmembrane beta strand</keyword>
<keyword evidence="6 14" id="KW-0812">Transmembrane</keyword>
<keyword evidence="5" id="KW-0410">Iron transport</keyword>
<dbReference type="InterPro" id="IPR036942">
    <property type="entry name" value="Beta-barrel_TonB_sf"/>
</dbReference>
<gene>
    <name evidence="18" type="ORF">K6K13_03735</name>
</gene>
<comment type="subcellular location">
    <subcellularLocation>
        <location evidence="1 14">Cell outer membrane</location>
        <topology evidence="1 14">Multi-pass membrane protein</topology>
    </subcellularLocation>
</comment>
<evidence type="ECO:0000256" key="9">
    <source>
        <dbReference type="ARBA" id="ARBA00023065"/>
    </source>
</evidence>
<dbReference type="SMART" id="SM00965">
    <property type="entry name" value="STN"/>
    <property type="match status" value="1"/>
</dbReference>
<dbReference type="InterPro" id="IPR010105">
    <property type="entry name" value="TonB_sidphr_rcpt"/>
</dbReference>
<evidence type="ECO:0000256" key="6">
    <source>
        <dbReference type="ARBA" id="ARBA00022692"/>
    </source>
</evidence>
<dbReference type="InterPro" id="IPR000531">
    <property type="entry name" value="Beta-barrel_TonB"/>
</dbReference>
<evidence type="ECO:0000256" key="14">
    <source>
        <dbReference type="PROSITE-ProRule" id="PRU01360"/>
    </source>
</evidence>
<dbReference type="SUPFAM" id="SSF56935">
    <property type="entry name" value="Porins"/>
    <property type="match status" value="1"/>
</dbReference>
<dbReference type="PANTHER" id="PTHR32552">
    <property type="entry name" value="FERRICHROME IRON RECEPTOR-RELATED"/>
    <property type="match status" value="1"/>
</dbReference>
<evidence type="ECO:0000256" key="12">
    <source>
        <dbReference type="ARBA" id="ARBA00023170"/>
    </source>
</evidence>
<evidence type="ECO:0000256" key="3">
    <source>
        <dbReference type="ARBA" id="ARBA00022448"/>
    </source>
</evidence>
<dbReference type="EMBL" id="CP081864">
    <property type="protein sequence ID" value="QZN96566.1"/>
    <property type="molecule type" value="Genomic_DNA"/>
</dbReference>
<evidence type="ECO:0000313" key="19">
    <source>
        <dbReference type="Proteomes" id="UP000825886"/>
    </source>
</evidence>
<dbReference type="PROSITE" id="PS52016">
    <property type="entry name" value="TONB_DEPENDENT_REC_3"/>
    <property type="match status" value="1"/>
</dbReference>
<feature type="domain" description="Secretin/TonB short N-terminal" evidence="17">
    <location>
        <begin position="58"/>
        <end position="109"/>
    </location>
</feature>
<evidence type="ECO:0000259" key="17">
    <source>
        <dbReference type="SMART" id="SM00965"/>
    </source>
</evidence>
<dbReference type="InterPro" id="IPR039426">
    <property type="entry name" value="TonB-dep_rcpt-like"/>
</dbReference>
<keyword evidence="19" id="KW-1185">Reference proteome</keyword>
<keyword evidence="10 15" id="KW-0798">TonB box</keyword>
<dbReference type="Gene3D" id="3.55.50.30">
    <property type="match status" value="1"/>
</dbReference>
<proteinExistence type="inferred from homology"/>
<organism evidence="18 19">
    <name type="scientific">Symbiopectobacterium purcellii</name>
    <dbReference type="NCBI Taxonomy" id="2871826"/>
    <lineage>
        <taxon>Bacteria</taxon>
        <taxon>Pseudomonadati</taxon>
        <taxon>Pseudomonadota</taxon>
        <taxon>Gammaproteobacteria</taxon>
        <taxon>Enterobacterales</taxon>
        <taxon>Enterobacteriaceae</taxon>
    </lineage>
</organism>
<name>A0ABX9AP35_9ENTR</name>
<feature type="signal peptide" evidence="16">
    <location>
        <begin position="1"/>
        <end position="30"/>
    </location>
</feature>
<protein>
    <submittedName>
        <fullName evidence="18">TonB-dependent siderophore receptor</fullName>
    </submittedName>
</protein>
<dbReference type="InterPro" id="IPR012910">
    <property type="entry name" value="Plug_dom"/>
</dbReference>
<dbReference type="InterPro" id="IPR011662">
    <property type="entry name" value="Secretin/TonB_short_N"/>
</dbReference>
<dbReference type="Gene3D" id="2.170.130.10">
    <property type="entry name" value="TonB-dependent receptor, plug domain"/>
    <property type="match status" value="1"/>
</dbReference>
<accession>A0ABX9AP35</accession>
<evidence type="ECO:0000256" key="11">
    <source>
        <dbReference type="ARBA" id="ARBA00023136"/>
    </source>
</evidence>
<keyword evidence="3 14" id="KW-0813">Transport</keyword>
<keyword evidence="11 14" id="KW-0472">Membrane</keyword>